<reference evidence="2 3" key="1">
    <citation type="submission" date="2014-02" db="EMBL/GenBank/DDBJ databases">
        <title>Transposable element dynamics among asymbiotic and ectomycorrhizal Amanita fungi.</title>
        <authorList>
            <consortium name="DOE Joint Genome Institute"/>
            <person name="Hess J."/>
            <person name="Skrede I."/>
            <person name="Wolfe B."/>
            <person name="LaButti K."/>
            <person name="Ohm R.A."/>
            <person name="Grigoriev I.V."/>
            <person name="Pringle A."/>
        </authorList>
    </citation>
    <scope>NUCLEOTIDE SEQUENCE [LARGE SCALE GENOMIC DNA]</scope>
    <source>
        <strain evidence="2 3">SKay4041</strain>
    </source>
</reference>
<accession>A0A2A9NSD7</accession>
<dbReference type="OrthoDB" id="3030369at2759"/>
<keyword evidence="3" id="KW-1185">Reference proteome</keyword>
<evidence type="ECO:0000256" key="1">
    <source>
        <dbReference type="SAM" id="SignalP"/>
    </source>
</evidence>
<dbReference type="EMBL" id="KZ302001">
    <property type="protein sequence ID" value="PFH50573.1"/>
    <property type="molecule type" value="Genomic_DNA"/>
</dbReference>
<feature type="signal peptide" evidence="1">
    <location>
        <begin position="1"/>
        <end position="24"/>
    </location>
</feature>
<feature type="chain" id="PRO_5012202609" description="Extracellular membrane protein CFEM domain-containing protein" evidence="1">
    <location>
        <begin position="25"/>
        <end position="206"/>
    </location>
</feature>
<proteinExistence type="predicted"/>
<evidence type="ECO:0008006" key="4">
    <source>
        <dbReference type="Google" id="ProtNLM"/>
    </source>
</evidence>
<evidence type="ECO:0000313" key="2">
    <source>
        <dbReference type="EMBL" id="PFH50573.1"/>
    </source>
</evidence>
<protein>
    <recommendedName>
        <fullName evidence="4">Extracellular membrane protein CFEM domain-containing protein</fullName>
    </recommendedName>
</protein>
<evidence type="ECO:0000313" key="3">
    <source>
        <dbReference type="Proteomes" id="UP000242287"/>
    </source>
</evidence>
<sequence>MYIRAINCALLLALLNGLLVSALAAGLADARRQRLGFPSKNFEKALLPFARRQTTGGTGFVPQQCQQICGPIVPLATGAQDCTPDTCCSQQWEEGYFSCIVCAANATNVTDFSIAQHTLDTINVDCADQGQPIPLLTFPGQSTNRNLPSVSIHHVSSTIPPSLAPSIATSAPSATSTSGALARVQSPTTIVFITSIILIGGMTFFC</sequence>
<organism evidence="2 3">
    <name type="scientific">Amanita thiersii Skay4041</name>
    <dbReference type="NCBI Taxonomy" id="703135"/>
    <lineage>
        <taxon>Eukaryota</taxon>
        <taxon>Fungi</taxon>
        <taxon>Dikarya</taxon>
        <taxon>Basidiomycota</taxon>
        <taxon>Agaricomycotina</taxon>
        <taxon>Agaricomycetes</taxon>
        <taxon>Agaricomycetidae</taxon>
        <taxon>Agaricales</taxon>
        <taxon>Pluteineae</taxon>
        <taxon>Amanitaceae</taxon>
        <taxon>Amanita</taxon>
    </lineage>
</organism>
<dbReference type="Proteomes" id="UP000242287">
    <property type="component" value="Unassembled WGS sequence"/>
</dbReference>
<dbReference type="AlphaFoldDB" id="A0A2A9NSD7"/>
<keyword evidence="1" id="KW-0732">Signal</keyword>
<gene>
    <name evidence="2" type="ORF">AMATHDRAFT_3855</name>
</gene>
<name>A0A2A9NSD7_9AGAR</name>